<proteinExistence type="predicted"/>
<dbReference type="EMBL" id="ABDG02000023">
    <property type="protein sequence ID" value="EHK45726.1"/>
    <property type="molecule type" value="Genomic_DNA"/>
</dbReference>
<evidence type="ECO:0000256" key="1">
    <source>
        <dbReference type="SAM" id="MobiDB-lite"/>
    </source>
</evidence>
<keyword evidence="3" id="KW-1185">Reference proteome</keyword>
<sequence>MTARWRPRAVEPRRFETGMPFSYQSAAVDLRDEGITEAEARKRLSSYVVVHIEKSLPAIDGEGNLIPSTWDKASHTVLSDIPQQEARHSVRELNRETGCVSDKKSELSSALQRQLERAHTRLENMEPDCRYIYTLVQLGWKFRKIEAPTEYHGRRGKHGSKDRRRDKERHKSKPRKERVSVTAYFKREPSSNANCLKMYNRQQGDKKGYGRQLSSSRMERQLTPGSQSSKSSTTSFSSFSSNDSHDNPTPNSSVDDISAHRNYEEGRGRSRYRQSRNGEPLEIMVARPRPRRDSVGRYDCIPPPVPDPTRPEPTPAMDSPRRMARSRSVRDSSRQPRLIQSPLEKQRGHIHNVPYHSSSGKDVKQLGDRFSRASLADEPRNGYPETASDLVTHHTYREPLRQYHGEGDEELRVPEPSGTVWRKQDAQRYMNSRRRFDQDPWDLGRSSPLLYAESGREYR</sequence>
<feature type="compositionally biased region" description="Basic residues" evidence="1">
    <location>
        <begin position="154"/>
        <end position="176"/>
    </location>
</feature>
<protein>
    <submittedName>
        <fullName evidence="2">Uncharacterized protein</fullName>
    </submittedName>
</protein>
<reference evidence="2 3" key="1">
    <citation type="journal article" date="2011" name="Genome Biol.">
        <title>Comparative genome sequence analysis underscores mycoparasitism as the ancestral life style of Trichoderma.</title>
        <authorList>
            <person name="Kubicek C.P."/>
            <person name="Herrera-Estrella A."/>
            <person name="Seidl-Seiboth V."/>
            <person name="Martinez D.A."/>
            <person name="Druzhinina I.S."/>
            <person name="Thon M."/>
            <person name="Zeilinger S."/>
            <person name="Casas-Flores S."/>
            <person name="Horwitz B.A."/>
            <person name="Mukherjee P.K."/>
            <person name="Mukherjee M."/>
            <person name="Kredics L."/>
            <person name="Alcaraz L.D."/>
            <person name="Aerts A."/>
            <person name="Antal Z."/>
            <person name="Atanasova L."/>
            <person name="Cervantes-Badillo M.G."/>
            <person name="Challacombe J."/>
            <person name="Chertkov O."/>
            <person name="McCluskey K."/>
            <person name="Coulpier F."/>
            <person name="Deshpande N."/>
            <person name="von Doehren H."/>
            <person name="Ebbole D.J."/>
            <person name="Esquivel-Naranjo E.U."/>
            <person name="Fekete E."/>
            <person name="Flipphi M."/>
            <person name="Glaser F."/>
            <person name="Gomez-Rodriguez E.Y."/>
            <person name="Gruber S."/>
            <person name="Han C."/>
            <person name="Henrissat B."/>
            <person name="Hermosa R."/>
            <person name="Hernandez-Onate M."/>
            <person name="Karaffa L."/>
            <person name="Kosti I."/>
            <person name="Le Crom S."/>
            <person name="Lindquist E."/>
            <person name="Lucas S."/>
            <person name="Luebeck M."/>
            <person name="Luebeck P.S."/>
            <person name="Margeot A."/>
            <person name="Metz B."/>
            <person name="Misra M."/>
            <person name="Nevalainen H."/>
            <person name="Omann M."/>
            <person name="Packer N."/>
            <person name="Perrone G."/>
            <person name="Uresti-Rivera E.E."/>
            <person name="Salamov A."/>
            <person name="Schmoll M."/>
            <person name="Seiboth B."/>
            <person name="Shapiro H."/>
            <person name="Sukno S."/>
            <person name="Tamayo-Ramos J.A."/>
            <person name="Tisch D."/>
            <person name="Wiest A."/>
            <person name="Wilkinson H.H."/>
            <person name="Zhang M."/>
            <person name="Coutinho P.M."/>
            <person name="Kenerley C.M."/>
            <person name="Monte E."/>
            <person name="Baker S.E."/>
            <person name="Grigoriev I.V."/>
        </authorList>
    </citation>
    <scope>NUCLEOTIDE SEQUENCE [LARGE SCALE GENOMIC DNA]</scope>
    <source>
        <strain evidence="3">ATCC 20476 / IMI 206040</strain>
    </source>
</reference>
<comment type="caution">
    <text evidence="2">The sequence shown here is derived from an EMBL/GenBank/DDBJ whole genome shotgun (WGS) entry which is preliminary data.</text>
</comment>
<evidence type="ECO:0000313" key="2">
    <source>
        <dbReference type="EMBL" id="EHK45726.1"/>
    </source>
</evidence>
<dbReference type="HOGENOM" id="CLU_476661_0_0_1"/>
<dbReference type="OMA" id="DIRDENM"/>
<gene>
    <name evidence="2" type="ORF">TRIATDRAFT_317866</name>
</gene>
<accession>G9NUJ8</accession>
<name>G9NUJ8_HYPAI</name>
<dbReference type="STRING" id="452589.G9NUJ8"/>
<dbReference type="eggNOG" id="ENOG502RS2E">
    <property type="taxonomic scope" value="Eukaryota"/>
</dbReference>
<dbReference type="AlphaFoldDB" id="G9NUJ8"/>
<feature type="compositionally biased region" description="Pro residues" evidence="1">
    <location>
        <begin position="301"/>
        <end position="314"/>
    </location>
</feature>
<dbReference type="Proteomes" id="UP000005426">
    <property type="component" value="Unassembled WGS sequence"/>
</dbReference>
<organism evidence="2 3">
    <name type="scientific">Hypocrea atroviridis (strain ATCC 20476 / IMI 206040)</name>
    <name type="common">Trichoderma atroviride</name>
    <dbReference type="NCBI Taxonomy" id="452589"/>
    <lineage>
        <taxon>Eukaryota</taxon>
        <taxon>Fungi</taxon>
        <taxon>Dikarya</taxon>
        <taxon>Ascomycota</taxon>
        <taxon>Pezizomycotina</taxon>
        <taxon>Sordariomycetes</taxon>
        <taxon>Hypocreomycetidae</taxon>
        <taxon>Hypocreales</taxon>
        <taxon>Hypocreaceae</taxon>
        <taxon>Trichoderma</taxon>
    </lineage>
</organism>
<dbReference type="KEGG" id="tatv:25783309"/>
<dbReference type="OrthoDB" id="3440029at2759"/>
<evidence type="ECO:0000313" key="3">
    <source>
        <dbReference type="Proteomes" id="UP000005426"/>
    </source>
</evidence>
<dbReference type="GeneID" id="25783309"/>
<feature type="compositionally biased region" description="Low complexity" evidence="1">
    <location>
        <begin position="226"/>
        <end position="241"/>
    </location>
</feature>
<feature type="region of interest" description="Disordered" evidence="1">
    <location>
        <begin position="151"/>
        <end position="366"/>
    </location>
</feature>
<feature type="region of interest" description="Disordered" evidence="1">
    <location>
        <begin position="433"/>
        <end position="459"/>
    </location>
</feature>
<feature type="compositionally biased region" description="Basic and acidic residues" evidence="1">
    <location>
        <begin position="257"/>
        <end position="268"/>
    </location>
</feature>